<evidence type="ECO:0000256" key="1">
    <source>
        <dbReference type="SAM" id="Phobius"/>
    </source>
</evidence>
<proteinExistence type="evidence at transcript level"/>
<organism evidence="2">
    <name type="scientific">Ceratitis capitata</name>
    <name type="common">Mediterranean fruit fly</name>
    <name type="synonym">Tephritis capitata</name>
    <dbReference type="NCBI Taxonomy" id="7213"/>
    <lineage>
        <taxon>Eukaryota</taxon>
        <taxon>Metazoa</taxon>
        <taxon>Ecdysozoa</taxon>
        <taxon>Arthropoda</taxon>
        <taxon>Hexapoda</taxon>
        <taxon>Insecta</taxon>
        <taxon>Pterygota</taxon>
        <taxon>Neoptera</taxon>
        <taxon>Endopterygota</taxon>
        <taxon>Diptera</taxon>
        <taxon>Brachycera</taxon>
        <taxon>Muscomorpha</taxon>
        <taxon>Tephritoidea</taxon>
        <taxon>Tephritidae</taxon>
        <taxon>Ceratitis</taxon>
        <taxon>Ceratitis</taxon>
    </lineage>
</organism>
<sequence>MYGVYLYPQTPAYFNRAYLFYGRFAHFKCTATKTTTSIRQPIAPLQQPWLEANANIIGPALFWLLGDNGGGIVALIAFAVILVRRSFWVTTVGRWVAYLLNG</sequence>
<dbReference type="AlphaFoldDB" id="W8BZJ5"/>
<dbReference type="EMBL" id="GAMC01007808">
    <property type="protein sequence ID" value="JAB98747.1"/>
    <property type="molecule type" value="mRNA"/>
</dbReference>
<keyword evidence="1" id="KW-0812">Transmembrane</keyword>
<reference evidence="2" key="1">
    <citation type="submission" date="2013-07" db="EMBL/GenBank/DDBJ databases">
        <authorList>
            <person name="Geib S."/>
        </authorList>
    </citation>
    <scope>NUCLEOTIDE SEQUENCE</scope>
</reference>
<protein>
    <submittedName>
        <fullName evidence="2">Uncharacterized protein</fullName>
    </submittedName>
</protein>
<dbReference type="EMBL" id="GAMC01007809">
    <property type="protein sequence ID" value="JAB98746.1"/>
    <property type="molecule type" value="mRNA"/>
</dbReference>
<evidence type="ECO:0000313" key="2">
    <source>
        <dbReference type="EMBL" id="JAB98746.1"/>
    </source>
</evidence>
<name>W8BZJ5_CERCA</name>
<keyword evidence="1" id="KW-0472">Membrane</keyword>
<feature type="transmembrane region" description="Helical" evidence="1">
    <location>
        <begin position="60"/>
        <end position="83"/>
    </location>
</feature>
<accession>W8BZJ5</accession>
<reference evidence="2" key="2">
    <citation type="journal article" date="2014" name="BMC Genomics">
        <title>A genomic perspective to assessing quality of mass-reared SIT flies used in Mediterranean fruit fly (Ceratitis capitata) eradication in California.</title>
        <authorList>
            <person name="Calla B."/>
            <person name="Hall B."/>
            <person name="Hou S."/>
            <person name="Geib S.M."/>
        </authorList>
    </citation>
    <scope>NUCLEOTIDE SEQUENCE</scope>
</reference>
<keyword evidence="1" id="KW-1133">Transmembrane helix</keyword>